<evidence type="ECO:0000313" key="4">
    <source>
        <dbReference type="Proteomes" id="UP000703269"/>
    </source>
</evidence>
<dbReference type="Gene3D" id="2.130.10.30">
    <property type="entry name" value="Regulator of chromosome condensation 1/beta-lactamase-inhibitor protein II"/>
    <property type="match status" value="2"/>
</dbReference>
<dbReference type="GO" id="GO:0005085">
    <property type="term" value="F:guanyl-nucleotide exchange factor activity"/>
    <property type="evidence" value="ECO:0007669"/>
    <property type="project" value="TreeGrafter"/>
</dbReference>
<organism evidence="3 4">
    <name type="scientific">Phanerochaete sordida</name>
    <dbReference type="NCBI Taxonomy" id="48140"/>
    <lineage>
        <taxon>Eukaryota</taxon>
        <taxon>Fungi</taxon>
        <taxon>Dikarya</taxon>
        <taxon>Basidiomycota</taxon>
        <taxon>Agaricomycotina</taxon>
        <taxon>Agaricomycetes</taxon>
        <taxon>Polyporales</taxon>
        <taxon>Phanerochaetaceae</taxon>
        <taxon>Phanerochaete</taxon>
    </lineage>
</organism>
<accession>A0A9P3GAH9</accession>
<dbReference type="PANTHER" id="PTHR45982">
    <property type="entry name" value="REGULATOR OF CHROMOSOME CONDENSATION"/>
    <property type="match status" value="1"/>
</dbReference>
<dbReference type="InterPro" id="IPR009091">
    <property type="entry name" value="RCC1/BLIP-II"/>
</dbReference>
<keyword evidence="4" id="KW-1185">Reference proteome</keyword>
<dbReference type="OrthoDB" id="61110at2759"/>
<dbReference type="InterPro" id="IPR051553">
    <property type="entry name" value="Ran_GTPase-activating"/>
</dbReference>
<evidence type="ECO:0000256" key="2">
    <source>
        <dbReference type="SAM" id="MobiDB-lite"/>
    </source>
</evidence>
<reference evidence="3 4" key="1">
    <citation type="submission" date="2021-08" db="EMBL/GenBank/DDBJ databases">
        <title>Draft Genome Sequence of Phanerochaete sordida strain YK-624.</title>
        <authorList>
            <person name="Mori T."/>
            <person name="Dohra H."/>
            <person name="Suzuki T."/>
            <person name="Kawagishi H."/>
            <person name="Hirai H."/>
        </authorList>
    </citation>
    <scope>NUCLEOTIDE SEQUENCE [LARGE SCALE GENOMIC DNA]</scope>
    <source>
        <strain evidence="3 4">YK-624</strain>
    </source>
</reference>
<dbReference type="AlphaFoldDB" id="A0A9P3GAH9"/>
<evidence type="ECO:0000313" key="3">
    <source>
        <dbReference type="EMBL" id="GJE91010.1"/>
    </source>
</evidence>
<protein>
    <submittedName>
        <fullName evidence="3">F-box-like domain-containing protein</fullName>
    </submittedName>
</protein>
<feature type="repeat" description="RCC1" evidence="1">
    <location>
        <begin position="76"/>
        <end position="133"/>
    </location>
</feature>
<gene>
    <name evidence="3" type="ORF">PsYK624_071580</name>
</gene>
<dbReference type="EMBL" id="BPQB01000019">
    <property type="protein sequence ID" value="GJE91010.1"/>
    <property type="molecule type" value="Genomic_DNA"/>
</dbReference>
<dbReference type="InterPro" id="IPR000408">
    <property type="entry name" value="Reg_chr_condens"/>
</dbReference>
<dbReference type="Proteomes" id="UP000703269">
    <property type="component" value="Unassembled WGS sequence"/>
</dbReference>
<feature type="repeat" description="RCC1" evidence="1">
    <location>
        <begin position="134"/>
        <end position="189"/>
    </location>
</feature>
<dbReference type="PANTHER" id="PTHR45982:SF3">
    <property type="entry name" value="F-BOX PROTEIN POF9"/>
    <property type="match status" value="1"/>
</dbReference>
<comment type="caution">
    <text evidence="3">The sequence shown here is derived from an EMBL/GenBank/DDBJ whole genome shotgun (WGS) entry which is preliminary data.</text>
</comment>
<proteinExistence type="predicted"/>
<evidence type="ECO:0000256" key="1">
    <source>
        <dbReference type="PROSITE-ProRule" id="PRU00235"/>
    </source>
</evidence>
<dbReference type="PROSITE" id="PS00626">
    <property type="entry name" value="RCC1_2"/>
    <property type="match status" value="1"/>
</dbReference>
<dbReference type="SUPFAM" id="SSF50985">
    <property type="entry name" value="RCC1/BLIP-II"/>
    <property type="match status" value="1"/>
</dbReference>
<dbReference type="GO" id="GO:0005737">
    <property type="term" value="C:cytoplasm"/>
    <property type="evidence" value="ECO:0007669"/>
    <property type="project" value="TreeGrafter"/>
</dbReference>
<dbReference type="PROSITE" id="PS50012">
    <property type="entry name" value="RCC1_3"/>
    <property type="match status" value="2"/>
</dbReference>
<feature type="region of interest" description="Disordered" evidence="2">
    <location>
        <begin position="550"/>
        <end position="599"/>
    </location>
</feature>
<sequence>MPTIGDIPIEVFLDNLLPWLPVQDLLNLGSTNRFFYKLTSDDTFWKRKIQQDYNFPESNTARTTGWKFIYQRVSKPKVYVWGEHSNRRLGMQPRELPNNLYGGVPFPIRLHIPGARIVSLVAGGMSFHAIDAQGRVYVWGALDGNGYALRADGYAEASKAAESPMRLDLPCAIRHISCGRLHSAGLDADARVWTFTSWGRPFRLRTPLLDRSSPDTTPVQVECGWGFTSILTQGSDVFVYWPNRGRMLEEIHRVNRELDNVGAATQAHVSPEQPNVIPCHVWDMENVEPVRLPAIPANLPRLTGTGLPADVLDGETKLIKIAGMDNFLVGLTNKGHVLQFGRLDGEESYGQGRWEYLPSYSEVDKVKEHDVFTSGQTSEQLKPPGKMHITHISAHFRTFTVYSTGPESVVLMCRMDTDAAGLPPSPLPPTIIPSLQYRDVISVVLGDYHYGALTAKGKLLTWGSFSKGALGLGDPVTIEPGQPGGFTTREQRLAVMDALGHLPVTPPDVREPTEVRFDHERKNKGKETYVFAAAAAGWHMGALVVDLERDDEDDERNRTQTMPGAFPDEPPLPEYRGPGQGPPIIPLGGHAGDKSSDQDIEGISSLNVNLGYLGTIPTNTRVI</sequence>
<name>A0A9P3GAH9_9APHY</name>